<name>A0A2R4WUN6_9HYPH</name>
<proteinExistence type="predicted"/>
<accession>A0A2R4WUN6</accession>
<evidence type="ECO:0000256" key="2">
    <source>
        <dbReference type="SAM" id="MobiDB-lite"/>
    </source>
</evidence>
<dbReference type="InterPro" id="IPR010656">
    <property type="entry name" value="DctM"/>
</dbReference>
<dbReference type="OrthoDB" id="8713284at2"/>
<organism evidence="5 6">
    <name type="scientific">Methylobacterium currus</name>
    <dbReference type="NCBI Taxonomy" id="2051553"/>
    <lineage>
        <taxon>Bacteria</taxon>
        <taxon>Pseudomonadati</taxon>
        <taxon>Pseudomonadota</taxon>
        <taxon>Alphaproteobacteria</taxon>
        <taxon>Hyphomicrobiales</taxon>
        <taxon>Methylobacteriaceae</taxon>
        <taxon>Methylobacterium</taxon>
    </lineage>
</organism>
<feature type="region of interest" description="Disordered" evidence="2">
    <location>
        <begin position="1"/>
        <end position="27"/>
    </location>
</feature>
<keyword evidence="3" id="KW-1133">Transmembrane helix</keyword>
<keyword evidence="3" id="KW-0812">Transmembrane</keyword>
<dbReference type="GO" id="GO:0022857">
    <property type="term" value="F:transmembrane transporter activity"/>
    <property type="evidence" value="ECO:0007669"/>
    <property type="project" value="UniProtKB-UniRule"/>
</dbReference>
<dbReference type="Proteomes" id="UP000244755">
    <property type="component" value="Chromosome 2"/>
</dbReference>
<evidence type="ECO:0000256" key="1">
    <source>
        <dbReference type="RuleBase" id="RU369079"/>
    </source>
</evidence>
<keyword evidence="6" id="KW-1185">Reference proteome</keyword>
<feature type="transmembrane region" description="Helical" evidence="3">
    <location>
        <begin position="59"/>
        <end position="81"/>
    </location>
</feature>
<comment type="function">
    <text evidence="1">Part of the tripartite ATP-independent periplasmic (TRAP) transport system.</text>
</comment>
<keyword evidence="3" id="KW-0472">Membrane</keyword>
<protein>
    <recommendedName>
        <fullName evidence="4">TRAP C4-dicarboxylate transport system permease DctM subunit domain-containing protein</fullName>
    </recommendedName>
</protein>
<evidence type="ECO:0000256" key="3">
    <source>
        <dbReference type="SAM" id="Phobius"/>
    </source>
</evidence>
<dbReference type="KEGG" id="mee:DA075_30395"/>
<dbReference type="EMBL" id="CP028844">
    <property type="protein sequence ID" value="AWB25246.1"/>
    <property type="molecule type" value="Genomic_DNA"/>
</dbReference>
<reference evidence="5 6" key="1">
    <citation type="submission" date="2018-04" db="EMBL/GenBank/DDBJ databases">
        <title>Methylobacterium sp. PR1016A genome.</title>
        <authorList>
            <person name="Park W."/>
        </authorList>
    </citation>
    <scope>NUCLEOTIDE SEQUENCE [LARGE SCALE GENOMIC DNA]</scope>
    <source>
        <strain evidence="5 6">PR1016A</strain>
    </source>
</reference>
<dbReference type="AlphaFoldDB" id="A0A2R4WUN6"/>
<gene>
    <name evidence="5" type="ORF">DA075_30395</name>
</gene>
<evidence type="ECO:0000259" key="4">
    <source>
        <dbReference type="Pfam" id="PF06808"/>
    </source>
</evidence>
<evidence type="ECO:0000313" key="6">
    <source>
        <dbReference type="Proteomes" id="UP000244755"/>
    </source>
</evidence>
<dbReference type="Pfam" id="PF06808">
    <property type="entry name" value="DctM"/>
    <property type="match status" value="1"/>
</dbReference>
<sequence>MPCASPSKPQAGTTTTSSGSSHHDPSPDCPGLFAPPFGLCYYAACIIGGVAPESGMRRIWIYLGALFLGLLVLTFVPWFSIGFL</sequence>
<feature type="domain" description="TRAP C4-dicarboxylate transport system permease DctM subunit" evidence="4">
    <location>
        <begin position="31"/>
        <end position="79"/>
    </location>
</feature>
<evidence type="ECO:0000313" key="5">
    <source>
        <dbReference type="EMBL" id="AWB25246.1"/>
    </source>
</evidence>
<keyword evidence="1" id="KW-0997">Cell inner membrane</keyword>
<dbReference type="GO" id="GO:0005886">
    <property type="term" value="C:plasma membrane"/>
    <property type="evidence" value="ECO:0007669"/>
    <property type="project" value="UniProtKB-SubCell"/>
</dbReference>
<comment type="subcellular location">
    <subcellularLocation>
        <location evidence="1">Cell inner membrane</location>
        <topology evidence="1">Multi-pass membrane protein</topology>
    </subcellularLocation>
</comment>
<keyword evidence="1" id="KW-1003">Cell membrane</keyword>
<feature type="transmembrane region" description="Helical" evidence="3">
    <location>
        <begin position="32"/>
        <end position="52"/>
    </location>
</feature>
<keyword evidence="1" id="KW-0813">Transport</keyword>